<reference evidence="3 4" key="1">
    <citation type="journal article" date="2015" name="Emerg. Microbes Infect.">
        <title>Characterization of 17 strains belonging to the Mycobacterium simiae complex and description of Mycobacterium paraense sp. nov.</title>
        <authorList>
            <person name="Fusco da Costa A.R."/>
            <person name="Fedrizzi T."/>
            <person name="Lopes M.L."/>
            <person name="Pecorari M."/>
            <person name="Oliveira da Costa W.L."/>
            <person name="Giacobazzi E."/>
            <person name="da Costa Bahia J.R."/>
            <person name="De Sanctis V."/>
            <person name="Batista Lima K.V."/>
            <person name="Bertorelli R."/>
            <person name="Grottola A."/>
            <person name="Fabio A."/>
            <person name="Mariottini A."/>
            <person name="Ferretti P."/>
            <person name="Di Leva F."/>
            <person name="Fregni Serpini G."/>
            <person name="Tagliazucchi S."/>
            <person name="Rumpianesi F."/>
            <person name="Jousson O."/>
            <person name="Segata N."/>
            <person name="Tortoli E."/>
        </authorList>
    </citation>
    <scope>NUCLEOTIDE SEQUENCE [LARGE SCALE GENOMIC DNA]</scope>
    <source>
        <strain evidence="3 4">IEC33</strain>
    </source>
</reference>
<proteinExistence type="predicted"/>
<dbReference type="Pfam" id="PF00934">
    <property type="entry name" value="PE"/>
    <property type="match status" value="1"/>
</dbReference>
<feature type="region of interest" description="Disordered" evidence="1">
    <location>
        <begin position="265"/>
        <end position="301"/>
    </location>
</feature>
<accession>A0A1X2A614</accession>
<evidence type="ECO:0000256" key="1">
    <source>
        <dbReference type="SAM" id="MobiDB-lite"/>
    </source>
</evidence>
<dbReference type="Gene3D" id="1.10.287.850">
    <property type="entry name" value="HP0062-like domain"/>
    <property type="match status" value="1"/>
</dbReference>
<protein>
    <recommendedName>
        <fullName evidence="2">PE domain-containing protein</fullName>
    </recommendedName>
</protein>
<name>A0A1X2A614_9MYCO</name>
<feature type="domain" description="PE" evidence="2">
    <location>
        <begin position="4"/>
        <end position="94"/>
    </location>
</feature>
<comment type="caution">
    <text evidence="3">The sequence shown here is derived from an EMBL/GenBank/DDBJ whole genome shotgun (WGS) entry which is preliminary data.</text>
</comment>
<organism evidence="3 4">
    <name type="scientific">Mycobacterium paraense</name>
    <dbReference type="NCBI Taxonomy" id="767916"/>
    <lineage>
        <taxon>Bacteria</taxon>
        <taxon>Bacillati</taxon>
        <taxon>Actinomycetota</taxon>
        <taxon>Actinomycetes</taxon>
        <taxon>Mycobacteriales</taxon>
        <taxon>Mycobacteriaceae</taxon>
        <taxon>Mycobacterium</taxon>
        <taxon>Mycobacterium simiae complex</taxon>
    </lineage>
</organism>
<evidence type="ECO:0000313" key="4">
    <source>
        <dbReference type="Proteomes" id="UP000193285"/>
    </source>
</evidence>
<dbReference type="RefSeq" id="WP_085245723.1">
    <property type="nucleotide sequence ID" value="NZ_LQPN01000063.1"/>
</dbReference>
<dbReference type="InterPro" id="IPR000084">
    <property type="entry name" value="PE-PGRS_N"/>
</dbReference>
<dbReference type="InterPro" id="IPR038332">
    <property type="entry name" value="PPE_sf"/>
</dbReference>
<feature type="region of interest" description="Disordered" evidence="1">
    <location>
        <begin position="126"/>
        <end position="185"/>
    </location>
</feature>
<gene>
    <name evidence="3" type="ORF">AWB90_19945</name>
</gene>
<dbReference type="SUPFAM" id="SSF140459">
    <property type="entry name" value="PE/PPE dimer-like"/>
    <property type="match status" value="1"/>
</dbReference>
<sequence length="367" mass="34696">MSHVTTTPHLLAAAAGDLASVGWTIHAANANAAAGTAGVHAPGGDAVSAFVAALFAAHAQAYQAAGSQATNFHNQFVQALRESAGTYANAEAANASPLDKVAGMVHASAGHLNGNGAAAAQHGGVAAPVASSGGSGGPGAGNPAGGGPGPSGADAHPVATGGPQGANGVSTGDGGAPAGGTSGGVVADPGGGAAAVPAAWGPVAPAAPGGPALSNLAAPPPAPPAIAGGYPAATGLAAPGAAFLTGDSAALGGLPEPAAPVASAAAASPPAVPPIPTAPKGQPLHQSNPGHPGDAAQPADADHDKAAMPLPLLRLRLPSLRGFFRGARSGLRDKEEWREELREAARTKPWGHEELLGALGLRPPGNA</sequence>
<feature type="compositionally biased region" description="Gly residues" evidence="1">
    <location>
        <begin position="133"/>
        <end position="150"/>
    </location>
</feature>
<dbReference type="STRING" id="767916.AWB91_11085"/>
<dbReference type="AlphaFoldDB" id="A0A1X2A614"/>
<evidence type="ECO:0000259" key="2">
    <source>
        <dbReference type="Pfam" id="PF00934"/>
    </source>
</evidence>
<evidence type="ECO:0000313" key="3">
    <source>
        <dbReference type="EMBL" id="ORW41579.1"/>
    </source>
</evidence>
<dbReference type="Proteomes" id="UP000193285">
    <property type="component" value="Unassembled WGS sequence"/>
</dbReference>
<dbReference type="EMBL" id="LQPN01000063">
    <property type="protein sequence ID" value="ORW41579.1"/>
    <property type="molecule type" value="Genomic_DNA"/>
</dbReference>
<feature type="compositionally biased region" description="Gly residues" evidence="1">
    <location>
        <begin position="171"/>
        <end position="185"/>
    </location>
</feature>